<feature type="region of interest" description="Disordered" evidence="1">
    <location>
        <begin position="325"/>
        <end position="344"/>
    </location>
</feature>
<sequence>MIIAVVEDRTLPILAGTFAATIAAKDIEHSFHALAHFPERRALFELEGLAERLNGFAAFMVELWEQAKLPLPDAELEAFARRHVEITAQYWAAEGRCMNWFITGPARFPVARNEKRMRVSDARRADVSAHIATAKKAVKRKAFPHGSDDEPIRSGDPAAMQRIASRIEDLALSIDRMKLANVIIRRMEKDQASEADILARVVAETGMDEERASRGVTLAPWQNRRGFSTTNTRAELRRMQTRLASLASMKKRGDRAEDVETQAGAVTVNENTDLTRIQLLFPGKPDEQTRRTLKSHGFRWSPSQGAWQRNLNEAGRYAASRVLKSISGNSAARSAPENRGSPHE</sequence>
<evidence type="ECO:0000256" key="1">
    <source>
        <dbReference type="SAM" id="MobiDB-lite"/>
    </source>
</evidence>
<dbReference type="Proteomes" id="UP000294958">
    <property type="component" value="Unassembled WGS sequence"/>
</dbReference>
<organism evidence="2 3">
    <name type="scientific">Aquamicrobium defluvii</name>
    <dbReference type="NCBI Taxonomy" id="69279"/>
    <lineage>
        <taxon>Bacteria</taxon>
        <taxon>Pseudomonadati</taxon>
        <taxon>Pseudomonadota</taxon>
        <taxon>Alphaproteobacteria</taxon>
        <taxon>Hyphomicrobiales</taxon>
        <taxon>Phyllobacteriaceae</taxon>
        <taxon>Aquamicrobium</taxon>
    </lineage>
</organism>
<reference evidence="2 3" key="1">
    <citation type="submission" date="2019-03" db="EMBL/GenBank/DDBJ databases">
        <title>Genomic Encyclopedia of Type Strains, Phase IV (KMG-IV): sequencing the most valuable type-strain genomes for metagenomic binning, comparative biology and taxonomic classification.</title>
        <authorList>
            <person name="Goeker M."/>
        </authorList>
    </citation>
    <scope>NUCLEOTIDE SEQUENCE [LARGE SCALE GENOMIC DNA]</scope>
    <source>
        <strain evidence="2 3">DSM 11603</strain>
    </source>
</reference>
<name>A0A4R6Y1L0_9HYPH</name>
<protein>
    <submittedName>
        <fullName evidence="2">Uncharacterized protein</fullName>
    </submittedName>
</protein>
<evidence type="ECO:0000313" key="3">
    <source>
        <dbReference type="Proteomes" id="UP000294958"/>
    </source>
</evidence>
<dbReference type="EMBL" id="SNZF01000047">
    <property type="protein sequence ID" value="TDR30274.1"/>
    <property type="molecule type" value="Genomic_DNA"/>
</dbReference>
<accession>A0A4R6Y1L0</accession>
<evidence type="ECO:0000313" key="2">
    <source>
        <dbReference type="EMBL" id="TDR30274.1"/>
    </source>
</evidence>
<comment type="caution">
    <text evidence="2">The sequence shown here is derived from an EMBL/GenBank/DDBJ whole genome shotgun (WGS) entry which is preliminary data.</text>
</comment>
<keyword evidence="3" id="KW-1185">Reference proteome</keyword>
<dbReference type="AlphaFoldDB" id="A0A4R6Y1L0"/>
<proteinExistence type="predicted"/>
<gene>
    <name evidence="2" type="ORF">DES43_14720</name>
</gene>